<evidence type="ECO:0000313" key="2">
    <source>
        <dbReference type="EMBL" id="KAL2497785.1"/>
    </source>
</evidence>
<comment type="caution">
    <text evidence="2">The sequence shown here is derived from an EMBL/GenBank/DDBJ whole genome shotgun (WGS) entry which is preliminary data.</text>
</comment>
<name>A0ABD1SAJ6_9LAMI</name>
<feature type="region of interest" description="Disordered" evidence="1">
    <location>
        <begin position="175"/>
        <end position="275"/>
    </location>
</feature>
<feature type="region of interest" description="Disordered" evidence="1">
    <location>
        <begin position="372"/>
        <end position="392"/>
    </location>
</feature>
<keyword evidence="3" id="KW-1185">Reference proteome</keyword>
<dbReference type="EMBL" id="JBFOLK010000007">
    <property type="protein sequence ID" value="KAL2497785.1"/>
    <property type="molecule type" value="Genomic_DNA"/>
</dbReference>
<dbReference type="AlphaFoldDB" id="A0ABD1SAJ6"/>
<proteinExistence type="predicted"/>
<evidence type="ECO:0000256" key="1">
    <source>
        <dbReference type="SAM" id="MobiDB-lite"/>
    </source>
</evidence>
<gene>
    <name evidence="2" type="ORF">Adt_23335</name>
</gene>
<feature type="compositionally biased region" description="Gly residues" evidence="1">
    <location>
        <begin position="380"/>
        <end position="392"/>
    </location>
</feature>
<feature type="compositionally biased region" description="Polar residues" evidence="1">
    <location>
        <begin position="198"/>
        <end position="208"/>
    </location>
</feature>
<accession>A0ABD1SAJ6</accession>
<reference evidence="3" key="1">
    <citation type="submission" date="2024-07" db="EMBL/GenBank/DDBJ databases">
        <title>Two chromosome-level genome assemblies of Korean endemic species Abeliophyllum distichum and Forsythia ovata (Oleaceae).</title>
        <authorList>
            <person name="Jang H."/>
        </authorList>
    </citation>
    <scope>NUCLEOTIDE SEQUENCE [LARGE SCALE GENOMIC DNA]</scope>
</reference>
<feature type="compositionally biased region" description="Basic residues" evidence="1">
    <location>
        <begin position="177"/>
        <end position="188"/>
    </location>
</feature>
<protein>
    <recommendedName>
        <fullName evidence="4">Transposase</fullName>
    </recommendedName>
</protein>
<evidence type="ECO:0000313" key="3">
    <source>
        <dbReference type="Proteomes" id="UP001604336"/>
    </source>
</evidence>
<organism evidence="2 3">
    <name type="scientific">Abeliophyllum distichum</name>
    <dbReference type="NCBI Taxonomy" id="126358"/>
    <lineage>
        <taxon>Eukaryota</taxon>
        <taxon>Viridiplantae</taxon>
        <taxon>Streptophyta</taxon>
        <taxon>Embryophyta</taxon>
        <taxon>Tracheophyta</taxon>
        <taxon>Spermatophyta</taxon>
        <taxon>Magnoliopsida</taxon>
        <taxon>eudicotyledons</taxon>
        <taxon>Gunneridae</taxon>
        <taxon>Pentapetalae</taxon>
        <taxon>asterids</taxon>
        <taxon>lamiids</taxon>
        <taxon>Lamiales</taxon>
        <taxon>Oleaceae</taxon>
        <taxon>Forsythieae</taxon>
        <taxon>Abeliophyllum</taxon>
    </lineage>
</organism>
<feature type="compositionally biased region" description="Polar residues" evidence="1">
    <location>
        <begin position="265"/>
        <end position="274"/>
    </location>
</feature>
<sequence>MHPFFREVLKDWNLAQCQITPNGWGQMVASYLLWIVAEAGEIWLRGSLSPYTDPAGLRAGIMFLLGQGRSGELATDSPNKVHNWKERFFFVGGDWEIILEDPLPHVSIPRDSGNLSPISKRNQGELRSKWDKVRALSSEFRSLNNLLKDDNLLASCGLMGSKEYPCFVSPVPPAGRVLRHKPLGKRRRVDANVPSRPPSSSNLHIDSTTSRDKGKKVVEGVEEVPSQKRKAPAATEGLMRDARKARRTEEGRHSLPSLDGEPEGASNSVSSAGQNHHIRISERREELAACFGDGMLPAHLSIVAASVHRYWTSSWEKVAEEKKVAEASQKRTDEAQKLAEDRTLVTETALAAANSSLKAAAADSERSLSAIRLESEKNQGGPGGRRGHGRGGVSGCLRGYARVPGPRAAPNDRGWRAASGANHGSPPGVGSFFSFARLPPKLMCLRLVQVMLLGETNALLVLTLEEAAGATVYISFFFRVIIQ</sequence>
<dbReference type="Proteomes" id="UP001604336">
    <property type="component" value="Unassembled WGS sequence"/>
</dbReference>
<feature type="compositionally biased region" description="Basic and acidic residues" evidence="1">
    <location>
        <begin position="209"/>
        <end position="219"/>
    </location>
</feature>
<feature type="compositionally biased region" description="Basic and acidic residues" evidence="1">
    <location>
        <begin position="238"/>
        <end position="253"/>
    </location>
</feature>
<evidence type="ECO:0008006" key="4">
    <source>
        <dbReference type="Google" id="ProtNLM"/>
    </source>
</evidence>